<reference evidence="5 6" key="1">
    <citation type="journal article" date="2005" name="Science">
        <title>Genome of the host-cell transforming parasite Theileria annulata compared with T. parva.</title>
        <authorList>
            <person name="Pain A."/>
            <person name="Renauld H."/>
            <person name="Berriman M."/>
            <person name="Murphy L."/>
            <person name="Yeats C.A."/>
            <person name="Weir W."/>
            <person name="Kerhornou A."/>
            <person name="Aslett M."/>
            <person name="Bishop R."/>
            <person name="Bouchier C."/>
            <person name="Cochet M."/>
            <person name="Coulson R.M.R."/>
            <person name="Cronin A."/>
            <person name="de Villiers E.P."/>
            <person name="Fraser A."/>
            <person name="Fosker N."/>
            <person name="Gardner M."/>
            <person name="Goble A."/>
            <person name="Griffiths-Jones S."/>
            <person name="Harris D.E."/>
            <person name="Katzer F."/>
            <person name="Larke N."/>
            <person name="Lord A."/>
            <person name="Maser P."/>
            <person name="McKellar S."/>
            <person name="Mooney P."/>
            <person name="Morton F."/>
            <person name="Nene V."/>
            <person name="O'Neil S."/>
            <person name="Price C."/>
            <person name="Quail M.A."/>
            <person name="Rabbinowitsch E."/>
            <person name="Rawlings N.D."/>
            <person name="Rutter S."/>
            <person name="Saunders D."/>
            <person name="Seeger K."/>
            <person name="Shah T."/>
            <person name="Squares R."/>
            <person name="Squares S."/>
            <person name="Tivey A."/>
            <person name="Walker A.R."/>
            <person name="Woodward J."/>
            <person name="Dobbelaere D.A.E."/>
            <person name="Langsley G."/>
            <person name="Rajandream M.A."/>
            <person name="McKeever D."/>
            <person name="Shiels B."/>
            <person name="Tait A."/>
            <person name="Barrell B.G."/>
            <person name="Hall N."/>
        </authorList>
    </citation>
    <scope>NUCLEOTIDE SEQUENCE [LARGE SCALE GENOMIC DNA]</scope>
    <source>
        <strain evidence="6">Ankara</strain>
    </source>
</reference>
<dbReference type="eggNOG" id="ENOG502S4HI">
    <property type="taxonomic scope" value="Eukaryota"/>
</dbReference>
<dbReference type="Gene3D" id="2.130.10.10">
    <property type="entry name" value="YVTN repeat-like/Quinoprotein amine dehydrogenase"/>
    <property type="match status" value="2"/>
</dbReference>
<organism evidence="5 6">
    <name type="scientific">Theileria annulata</name>
    <dbReference type="NCBI Taxonomy" id="5874"/>
    <lineage>
        <taxon>Eukaryota</taxon>
        <taxon>Sar</taxon>
        <taxon>Alveolata</taxon>
        <taxon>Apicomplexa</taxon>
        <taxon>Aconoidasida</taxon>
        <taxon>Piroplasmida</taxon>
        <taxon>Theileriidae</taxon>
        <taxon>Theileria</taxon>
    </lineage>
</organism>
<dbReference type="OrthoDB" id="430293at2759"/>
<evidence type="ECO:0000313" key="6">
    <source>
        <dbReference type="Proteomes" id="UP000001950"/>
    </source>
</evidence>
<dbReference type="GeneID" id="3862490"/>
<evidence type="ECO:0000256" key="2">
    <source>
        <dbReference type="ARBA" id="ARBA00022737"/>
    </source>
</evidence>
<dbReference type="PANTHER" id="PTHR22847">
    <property type="entry name" value="WD40 REPEAT PROTEIN"/>
    <property type="match status" value="1"/>
</dbReference>
<dbReference type="SUPFAM" id="SSF64268">
    <property type="entry name" value="PX domain"/>
    <property type="match status" value="1"/>
</dbReference>
<dbReference type="RefSeq" id="XP_952044.1">
    <property type="nucleotide sequence ID" value="XM_946951.1"/>
</dbReference>
<keyword evidence="2" id="KW-0677">Repeat</keyword>
<dbReference type="EMBL" id="CR940348">
    <property type="protein sequence ID" value="CAI74312.1"/>
    <property type="molecule type" value="Genomic_DNA"/>
</dbReference>
<dbReference type="VEuPathDB" id="PiroplasmaDB:TA14480"/>
<keyword evidence="6" id="KW-1185">Reference proteome</keyword>
<dbReference type="PROSITE" id="PS50082">
    <property type="entry name" value="WD_REPEATS_2"/>
    <property type="match status" value="1"/>
</dbReference>
<dbReference type="InterPro" id="IPR015943">
    <property type="entry name" value="WD40/YVTN_repeat-like_dom_sf"/>
</dbReference>
<feature type="repeat" description="WD" evidence="3">
    <location>
        <begin position="456"/>
        <end position="497"/>
    </location>
</feature>
<dbReference type="Pfam" id="PF00400">
    <property type="entry name" value="WD40"/>
    <property type="match status" value="1"/>
</dbReference>
<dbReference type="OMA" id="AWWSIES"/>
<dbReference type="InterPro" id="IPR036871">
    <property type="entry name" value="PX_dom_sf"/>
</dbReference>
<dbReference type="SUPFAM" id="SSF50978">
    <property type="entry name" value="WD40 repeat-like"/>
    <property type="match status" value="1"/>
</dbReference>
<dbReference type="Pfam" id="PF00787">
    <property type="entry name" value="PX"/>
    <property type="match status" value="1"/>
</dbReference>
<feature type="domain" description="PX" evidence="4">
    <location>
        <begin position="1"/>
        <end position="109"/>
    </location>
</feature>
<dbReference type="Gene3D" id="3.30.1520.10">
    <property type="entry name" value="Phox-like domain"/>
    <property type="match status" value="1"/>
</dbReference>
<dbReference type="GO" id="GO:0035091">
    <property type="term" value="F:phosphatidylinositol binding"/>
    <property type="evidence" value="ECO:0007669"/>
    <property type="project" value="InterPro"/>
</dbReference>
<sequence length="501" mass="57336">MDLSKFSVSVKKGKSHRFQYEINIAYNCWNWSRYRTFAEFEELQRDLDKNFCDVPALPDIEFTAGLGALEHLHNAVDYLDNFLKELFARPDTRCSQHLLEFVDLIHYLDEVPTPPMIKLVSTTAGYNYAVSDCVVLENECSLIVAYEEKTFLSKLGKLWSFIELETLGAIKIFQYDEFEYKFVEKKCLTFTQKVRCICYDEDSKILVMGTDLGFIKRFRLLFKEDGFEFEEIDTLKLHENAILSIKIYDGHYYTSGYDGNIRKVNVKSNRVVAGGRLTKRLNGHKIMTATVEKDVMLVGSSDNDILSYYMEREIPVLVNTTKLLEPLDIRKILVSGKNVFISHGNTISCYPYNKINVDLSGNNSKPKLHSNTIELCTLVGSRNSNSSSNVEKTVNVSIPGANRTARFSPSSTTSILHTNKVYSIVVRSKNKQLIAGHDEVITIWCTSSGRMLFIWKAHRDEQVHFLHLMEKGDLLLSGGSDGRIRLWKLPEDEKLTLWTPS</sequence>
<dbReference type="KEGG" id="tan:TA14480"/>
<gene>
    <name evidence="5" type="ORF">TA14480</name>
</gene>
<accession>Q4UF27</accession>
<dbReference type="PROSITE" id="PS50195">
    <property type="entry name" value="PX"/>
    <property type="match status" value="1"/>
</dbReference>
<protein>
    <recommendedName>
        <fullName evidence="4">PX domain-containing protein</fullName>
    </recommendedName>
</protein>
<evidence type="ECO:0000259" key="4">
    <source>
        <dbReference type="PROSITE" id="PS50195"/>
    </source>
</evidence>
<dbReference type="InterPro" id="IPR001680">
    <property type="entry name" value="WD40_rpt"/>
</dbReference>
<dbReference type="InterPro" id="IPR036322">
    <property type="entry name" value="WD40_repeat_dom_sf"/>
</dbReference>
<dbReference type="GO" id="GO:1990234">
    <property type="term" value="C:transferase complex"/>
    <property type="evidence" value="ECO:0007669"/>
    <property type="project" value="UniProtKB-ARBA"/>
</dbReference>
<dbReference type="AlphaFoldDB" id="Q4UF27"/>
<keyword evidence="1 3" id="KW-0853">WD repeat</keyword>
<dbReference type="FunCoup" id="Q4UF27">
    <property type="interactions" value="7"/>
</dbReference>
<dbReference type="PANTHER" id="PTHR22847:SF637">
    <property type="entry name" value="WD REPEAT DOMAIN 5B"/>
    <property type="match status" value="1"/>
</dbReference>
<name>Q4UF27_THEAN</name>
<dbReference type="CDD" id="cd06093">
    <property type="entry name" value="PX_domain"/>
    <property type="match status" value="1"/>
</dbReference>
<evidence type="ECO:0000313" key="5">
    <source>
        <dbReference type="EMBL" id="CAI74312.1"/>
    </source>
</evidence>
<dbReference type="InterPro" id="IPR001683">
    <property type="entry name" value="PX_dom"/>
</dbReference>
<evidence type="ECO:0000256" key="1">
    <source>
        <dbReference type="ARBA" id="ARBA00022574"/>
    </source>
</evidence>
<proteinExistence type="predicted"/>
<dbReference type="InParanoid" id="Q4UF27"/>
<dbReference type="SMART" id="SM00320">
    <property type="entry name" value="WD40"/>
    <property type="match status" value="4"/>
</dbReference>
<evidence type="ECO:0000256" key="3">
    <source>
        <dbReference type="PROSITE-ProRule" id="PRU00221"/>
    </source>
</evidence>
<dbReference type="Proteomes" id="UP000001950">
    <property type="component" value="Chromosome 2"/>
</dbReference>